<evidence type="ECO:0000313" key="2">
    <source>
        <dbReference type="EMBL" id="GFO21939.1"/>
    </source>
</evidence>
<evidence type="ECO:0000256" key="1">
    <source>
        <dbReference type="SAM" id="MobiDB-lite"/>
    </source>
</evidence>
<gene>
    <name evidence="2" type="ORF">PoB_004844400</name>
</gene>
<organism evidence="2 3">
    <name type="scientific">Plakobranchus ocellatus</name>
    <dbReference type="NCBI Taxonomy" id="259542"/>
    <lineage>
        <taxon>Eukaryota</taxon>
        <taxon>Metazoa</taxon>
        <taxon>Spiralia</taxon>
        <taxon>Lophotrochozoa</taxon>
        <taxon>Mollusca</taxon>
        <taxon>Gastropoda</taxon>
        <taxon>Heterobranchia</taxon>
        <taxon>Euthyneura</taxon>
        <taxon>Panpulmonata</taxon>
        <taxon>Sacoglossa</taxon>
        <taxon>Placobranchoidea</taxon>
        <taxon>Plakobranchidae</taxon>
        <taxon>Plakobranchus</taxon>
    </lineage>
</organism>
<protein>
    <submittedName>
        <fullName evidence="2">Uncharacterized protein</fullName>
    </submittedName>
</protein>
<dbReference type="Proteomes" id="UP000735302">
    <property type="component" value="Unassembled WGS sequence"/>
</dbReference>
<dbReference type="EMBL" id="BLXT01005315">
    <property type="protein sequence ID" value="GFO21939.1"/>
    <property type="molecule type" value="Genomic_DNA"/>
</dbReference>
<feature type="region of interest" description="Disordered" evidence="1">
    <location>
        <begin position="1"/>
        <end position="51"/>
    </location>
</feature>
<name>A0AAV4BSZ8_9GAST</name>
<reference evidence="2 3" key="1">
    <citation type="journal article" date="2021" name="Elife">
        <title>Chloroplast acquisition without the gene transfer in kleptoplastic sea slugs, Plakobranchus ocellatus.</title>
        <authorList>
            <person name="Maeda T."/>
            <person name="Takahashi S."/>
            <person name="Yoshida T."/>
            <person name="Shimamura S."/>
            <person name="Takaki Y."/>
            <person name="Nagai Y."/>
            <person name="Toyoda A."/>
            <person name="Suzuki Y."/>
            <person name="Arimoto A."/>
            <person name="Ishii H."/>
            <person name="Satoh N."/>
            <person name="Nishiyama T."/>
            <person name="Hasebe M."/>
            <person name="Maruyama T."/>
            <person name="Minagawa J."/>
            <person name="Obokata J."/>
            <person name="Shigenobu S."/>
        </authorList>
    </citation>
    <scope>NUCLEOTIDE SEQUENCE [LARGE SCALE GENOMIC DNA]</scope>
</reference>
<accession>A0AAV4BSZ8</accession>
<feature type="compositionally biased region" description="Polar residues" evidence="1">
    <location>
        <begin position="26"/>
        <end position="36"/>
    </location>
</feature>
<keyword evidence="3" id="KW-1185">Reference proteome</keyword>
<dbReference type="AlphaFoldDB" id="A0AAV4BSZ8"/>
<comment type="caution">
    <text evidence="2">The sequence shown here is derived from an EMBL/GenBank/DDBJ whole genome shotgun (WGS) entry which is preliminary data.</text>
</comment>
<proteinExistence type="predicted"/>
<sequence length="106" mass="12413">MPIRTIQRPGRTTQNEKPHKEVLRSQPWSSQPNASRWVSGERSKPSWPRKVSQWQRYPMQVPGKVFQQTKMPNQEDLSVAHDLMPKYTVAQEESFRLNLSTPNDNL</sequence>
<evidence type="ECO:0000313" key="3">
    <source>
        <dbReference type="Proteomes" id="UP000735302"/>
    </source>
</evidence>
<feature type="compositionally biased region" description="Basic and acidic residues" evidence="1">
    <location>
        <begin position="14"/>
        <end position="23"/>
    </location>
</feature>